<dbReference type="RefSeq" id="WP_283594423.1">
    <property type="nucleotide sequence ID" value="NZ_JAUDDW010000025.1"/>
</dbReference>
<keyword evidence="2" id="KW-1185">Reference proteome</keyword>
<proteinExistence type="predicted"/>
<dbReference type="Proteomes" id="UP001529343">
    <property type="component" value="Unassembled WGS sequence"/>
</dbReference>
<evidence type="ECO:0000313" key="1">
    <source>
        <dbReference type="EMBL" id="MDM8266859.1"/>
    </source>
</evidence>
<evidence type="ECO:0008006" key="3">
    <source>
        <dbReference type="Google" id="ProtNLM"/>
    </source>
</evidence>
<comment type="caution">
    <text evidence="1">The sequence shown here is derived from an EMBL/GenBank/DDBJ whole genome shotgun (WGS) entry which is preliminary data.</text>
</comment>
<accession>A0ABT7UYX0</accession>
<gene>
    <name evidence="1" type="ORF">QUW44_06750</name>
</gene>
<sequence>MNNEQYEKAPNNAAVISEAESFKPITYSNKRYPAVEAFETPYEDVAYAKLVINEYGHHDYVAIGLNPKGDLKQSKIDYLLKNAGKKPLLDPRGVWSKTIKAIKRIDPDLRYLYMLDIIPLRTPNQETIGKKIISEMKDDALDANLKFIKWFIKKTSIRGILLSTGIPQFSKGLPKELSKEFKDKVRKMQQKIIDDNHPKIYFSMITITGGSFFCSFSQNTTKIISYADLVQGLQDECKIQSEETDLTDVDLKFEDGYIIYSDKEIRNKKIEINKDVQNIWNDDKAK</sequence>
<evidence type="ECO:0000313" key="2">
    <source>
        <dbReference type="Proteomes" id="UP001529343"/>
    </source>
</evidence>
<reference evidence="1 2" key="2">
    <citation type="submission" date="2023-06" db="EMBL/GenBank/DDBJ databases">
        <authorList>
            <person name="Zeman M."/>
            <person name="Kubasova T."/>
            <person name="Jahodarova E."/>
            <person name="Nykrynova M."/>
            <person name="Rychlik I."/>
        </authorList>
    </citation>
    <scope>NUCLEOTIDE SEQUENCE [LARGE SCALE GENOMIC DNA]</scope>
    <source>
        <strain evidence="1 2">161_Gplus</strain>
    </source>
</reference>
<name>A0ABT7UYX0_9LACO</name>
<organism evidence="1 2">
    <name type="scientific">Limosilactobacillus pontis</name>
    <dbReference type="NCBI Taxonomy" id="35787"/>
    <lineage>
        <taxon>Bacteria</taxon>
        <taxon>Bacillati</taxon>
        <taxon>Bacillota</taxon>
        <taxon>Bacilli</taxon>
        <taxon>Lactobacillales</taxon>
        <taxon>Lactobacillaceae</taxon>
        <taxon>Limosilactobacillus</taxon>
    </lineage>
</organism>
<dbReference type="EMBL" id="JAUDDW010000025">
    <property type="protein sequence ID" value="MDM8266859.1"/>
    <property type="molecule type" value="Genomic_DNA"/>
</dbReference>
<protein>
    <recommendedName>
        <fullName evidence="3">DUF1643 domain-containing protein</fullName>
    </recommendedName>
</protein>
<reference evidence="2" key="1">
    <citation type="submission" date="2023-06" db="EMBL/GenBank/DDBJ databases">
        <title>Identification and characterization of horizontal gene transfer across gut microbiota members of farm animals based on homology search.</title>
        <authorList>
            <person name="Zeman M."/>
            <person name="Kubasova T."/>
            <person name="Jahodarova E."/>
            <person name="Nykrynova M."/>
            <person name="Rychlik I."/>
        </authorList>
    </citation>
    <scope>NUCLEOTIDE SEQUENCE [LARGE SCALE GENOMIC DNA]</scope>
    <source>
        <strain evidence="2">161_Gplus</strain>
    </source>
</reference>